<dbReference type="PRINTS" id="PR00237">
    <property type="entry name" value="GPCRRHODOPSN"/>
</dbReference>
<feature type="transmembrane region" description="Helical" evidence="9">
    <location>
        <begin position="356"/>
        <end position="374"/>
    </location>
</feature>
<organism evidence="11 12">
    <name type="scientific">Porites evermanni</name>
    <dbReference type="NCBI Taxonomy" id="104178"/>
    <lineage>
        <taxon>Eukaryota</taxon>
        <taxon>Metazoa</taxon>
        <taxon>Cnidaria</taxon>
        <taxon>Anthozoa</taxon>
        <taxon>Hexacorallia</taxon>
        <taxon>Scleractinia</taxon>
        <taxon>Fungiina</taxon>
        <taxon>Poritidae</taxon>
        <taxon>Porites</taxon>
    </lineage>
</organism>
<feature type="transmembrane region" description="Helical" evidence="9">
    <location>
        <begin position="150"/>
        <end position="179"/>
    </location>
</feature>
<dbReference type="Gene3D" id="1.20.1070.10">
    <property type="entry name" value="Rhodopsin 7-helix transmembrane proteins"/>
    <property type="match status" value="4"/>
</dbReference>
<dbReference type="PANTHER" id="PTHR24249">
    <property type="entry name" value="HISTAMINE RECEPTOR-RELATED G-PROTEIN COUPLED RECEPTOR"/>
    <property type="match status" value="1"/>
</dbReference>
<feature type="non-terminal residue" evidence="11">
    <location>
        <position position="1067"/>
    </location>
</feature>
<keyword evidence="12" id="KW-1185">Reference proteome</keyword>
<evidence type="ECO:0000256" key="8">
    <source>
        <dbReference type="ARBA" id="ARBA00023224"/>
    </source>
</evidence>
<dbReference type="Proteomes" id="UP001159427">
    <property type="component" value="Unassembled WGS sequence"/>
</dbReference>
<evidence type="ECO:0000256" key="6">
    <source>
        <dbReference type="ARBA" id="ARBA00023136"/>
    </source>
</evidence>
<feature type="transmembrane region" description="Helical" evidence="9">
    <location>
        <begin position="427"/>
        <end position="448"/>
    </location>
</feature>
<feature type="transmembrane region" description="Helical" evidence="9">
    <location>
        <begin position="641"/>
        <end position="661"/>
    </location>
</feature>
<evidence type="ECO:0000259" key="10">
    <source>
        <dbReference type="PROSITE" id="PS50262"/>
    </source>
</evidence>
<feature type="transmembrane region" description="Helical" evidence="9">
    <location>
        <begin position="6"/>
        <end position="27"/>
    </location>
</feature>
<keyword evidence="6 9" id="KW-0472">Membrane</keyword>
<feature type="domain" description="G-protein coupled receptors family 1 profile" evidence="10">
    <location>
        <begin position="808"/>
        <end position="1050"/>
    </location>
</feature>
<feature type="transmembrane region" description="Helical" evidence="9">
    <location>
        <begin position="681"/>
        <end position="705"/>
    </location>
</feature>
<keyword evidence="7" id="KW-0675">Receptor</keyword>
<dbReference type="CDD" id="cd00637">
    <property type="entry name" value="7tm_classA_rhodopsin-like"/>
    <property type="match status" value="3"/>
</dbReference>
<proteinExistence type="predicted"/>
<dbReference type="InterPro" id="IPR050569">
    <property type="entry name" value="TAAR"/>
</dbReference>
<evidence type="ECO:0000313" key="12">
    <source>
        <dbReference type="Proteomes" id="UP001159427"/>
    </source>
</evidence>
<feature type="transmembrane region" description="Helical" evidence="9">
    <location>
        <begin position="944"/>
        <end position="968"/>
    </location>
</feature>
<sequence length="1067" mass="122322">METWFWILGWILSILTIAGNGFIIFLVCNAKQLRTKTNAFIVSLAVADFSVGASVVPFFFVCDMEGSCRDWPAPVPLCTYVIRWLFGYASVINLCGLVLERYIAVAKPFKYLTVMTNRRVIQMIIFSWAIPLVFVIVLLFMVMYNVSISMFINLFTLLVEFVACSLITFCFVAMLRVVYKQDRVPTSLGKVSRFSQHRDKSAIVMMTIVVALFLICYSLYLRCSFAGLLNLPCDDLSYKIPLLILNSAINPWAYALFKRDIRAMVKRLIRYFQITKIELWFWILGWILSILTIAGNGLIIFLVCNKRQLRTKTNAFIVSLAVADFFVGVSVVPSSFICDITGGCDSPAAGRKLTRVIRFLFGFASALNLCSLVLDRYIAVVKPFKYLTFMTSCRVIQFIFFSWTIPLGFATILPFLVLPILRSSTNFFWMSLEIFSCCVVTFCTFSMVRIALKHDQLSVILAKQLRFNHSGLRLKTPDKSAIKMMAIVVGLFLTCYGIYLRCDFVLLFFHEPSCNDVRYKIPIFVSNSAVNPFTYAFFKRDIKKEIKKLVKRRLLTKTNAFIISVAVADLGVGASVFPSEFFCEIVKTSHNSSSRCKIYGWRLRWLFGYASVTSLCCLVLDRYVAIVKPLKYLNFMSRGRVIKMIFVSWAIPVGFVITSFLPAPVRHNITNIFLRNITNIFVMFWEIFSCCFLIFCFSSMILVVYKHDRSSAALAKQLRFNHRDLTVRSQDRSAVTMMAIVIVVFLVCYGIYLRCSLVLLLYNSLLTVLCNGNFICVFECTIVNFATYCMEIWFWVLGWALSVLTITGNGFIISLVGRKRPLRTKTNAFIASLAVADFLVGVGVVPSLFFCEISGGRCKWSRTWSIWLPRLIRWLLGYASAFNLCSLVTDRYIAIVKPLKYYLNFMSRGRVIQMIFVSWAIPVGFVITSFFLPAPVKRNFVNIFAMFWEIFSCCFLIFCFSSMIFVVYKHDRSSATLAKQLRFNHRDLTVRSQDRSAVTMMAIVIVVFLVCYGIYLRCSLVSLLYYPRCNDKVYKIPMLVLNSAINPWVYAFFKRDIKKEIIKKLIC</sequence>
<evidence type="ECO:0000256" key="3">
    <source>
        <dbReference type="ARBA" id="ARBA00022692"/>
    </source>
</evidence>
<comment type="caution">
    <text evidence="11">The sequence shown here is derived from an EMBL/GenBank/DDBJ whole genome shotgun (WGS) entry which is preliminary data.</text>
</comment>
<evidence type="ECO:0000256" key="1">
    <source>
        <dbReference type="ARBA" id="ARBA00004651"/>
    </source>
</evidence>
<feature type="transmembrane region" description="Helical" evidence="9">
    <location>
        <begin position="120"/>
        <end position="144"/>
    </location>
</feature>
<dbReference type="SMART" id="SM01381">
    <property type="entry name" value="7TM_GPCR_Srsx"/>
    <property type="match status" value="1"/>
</dbReference>
<evidence type="ECO:0000256" key="2">
    <source>
        <dbReference type="ARBA" id="ARBA00022475"/>
    </source>
</evidence>
<feature type="domain" description="G-protein coupled receptors family 1 profile" evidence="10">
    <location>
        <begin position="530"/>
        <end position="788"/>
    </location>
</feature>
<dbReference type="SUPFAM" id="SSF81321">
    <property type="entry name" value="Family A G protein-coupled receptor-like"/>
    <property type="match status" value="4"/>
</dbReference>
<feature type="transmembrane region" description="Helical" evidence="9">
    <location>
        <begin position="996"/>
        <end position="1016"/>
    </location>
</feature>
<feature type="transmembrane region" description="Helical" evidence="9">
    <location>
        <begin position="792"/>
        <end position="816"/>
    </location>
</feature>
<feature type="transmembrane region" description="Helical" evidence="9">
    <location>
        <begin position="1036"/>
        <end position="1053"/>
    </location>
</feature>
<feature type="transmembrane region" description="Helical" evidence="9">
    <location>
        <begin position="395"/>
        <end position="421"/>
    </location>
</feature>
<feature type="transmembrane region" description="Helical" evidence="9">
    <location>
        <begin position="911"/>
        <end position="932"/>
    </location>
</feature>
<feature type="domain" description="G-protein coupled receptors family 1 profile" evidence="10">
    <location>
        <begin position="295"/>
        <end position="535"/>
    </location>
</feature>
<keyword evidence="8" id="KW-0807">Transducer</keyword>
<dbReference type="InterPro" id="IPR000276">
    <property type="entry name" value="GPCR_Rhodpsn"/>
</dbReference>
<name>A0ABN8MNK9_9CNID</name>
<keyword evidence="3 9" id="KW-0812">Transmembrane</keyword>
<evidence type="ECO:0000256" key="9">
    <source>
        <dbReference type="SAM" id="Phobius"/>
    </source>
</evidence>
<feature type="transmembrane region" description="Helical" evidence="9">
    <location>
        <begin position="279"/>
        <end position="303"/>
    </location>
</feature>
<reference evidence="11 12" key="1">
    <citation type="submission" date="2022-05" db="EMBL/GenBank/DDBJ databases">
        <authorList>
            <consortium name="Genoscope - CEA"/>
            <person name="William W."/>
        </authorList>
    </citation>
    <scope>NUCLEOTIDE SEQUENCE [LARGE SCALE GENOMIC DNA]</scope>
</reference>
<evidence type="ECO:0000256" key="5">
    <source>
        <dbReference type="ARBA" id="ARBA00023040"/>
    </source>
</evidence>
<keyword evidence="2" id="KW-1003">Cell membrane</keyword>
<feature type="transmembrane region" description="Helical" evidence="9">
    <location>
        <begin position="80"/>
        <end position="99"/>
    </location>
</feature>
<dbReference type="EMBL" id="CALNXI010000680">
    <property type="protein sequence ID" value="CAH3032517.1"/>
    <property type="molecule type" value="Genomic_DNA"/>
</dbReference>
<evidence type="ECO:0000256" key="7">
    <source>
        <dbReference type="ARBA" id="ARBA00023170"/>
    </source>
</evidence>
<feature type="transmembrane region" description="Helical" evidence="9">
    <location>
        <begin position="871"/>
        <end position="890"/>
    </location>
</feature>
<dbReference type="Pfam" id="PF00001">
    <property type="entry name" value="7tm_1"/>
    <property type="match status" value="4"/>
</dbReference>
<dbReference type="PROSITE" id="PS50262">
    <property type="entry name" value="G_PROTEIN_RECEP_F1_2"/>
    <property type="match status" value="4"/>
</dbReference>
<feature type="transmembrane region" description="Helical" evidence="9">
    <location>
        <begin position="828"/>
        <end position="851"/>
    </location>
</feature>
<evidence type="ECO:0000313" key="11">
    <source>
        <dbReference type="EMBL" id="CAH3032517.1"/>
    </source>
</evidence>
<feature type="transmembrane region" description="Helical" evidence="9">
    <location>
        <begin position="39"/>
        <end position="60"/>
    </location>
</feature>
<feature type="transmembrane region" description="Helical" evidence="9">
    <location>
        <begin position="481"/>
        <end position="499"/>
    </location>
</feature>
<evidence type="ECO:0000256" key="4">
    <source>
        <dbReference type="ARBA" id="ARBA00022989"/>
    </source>
</evidence>
<keyword evidence="5" id="KW-0297">G-protein coupled receptor</keyword>
<feature type="transmembrane region" description="Helical" evidence="9">
    <location>
        <begin position="315"/>
        <end position="336"/>
    </location>
</feature>
<feature type="transmembrane region" description="Helical" evidence="9">
    <location>
        <begin position="733"/>
        <end position="752"/>
    </location>
</feature>
<dbReference type="PANTHER" id="PTHR24249:SF372">
    <property type="entry name" value="G-PROTEIN COUPLED RECEPTORS FAMILY 1 PROFILE DOMAIN-CONTAINING PROTEIN"/>
    <property type="match status" value="1"/>
</dbReference>
<feature type="transmembrane region" description="Helical" evidence="9">
    <location>
        <begin position="200"/>
        <end position="220"/>
    </location>
</feature>
<accession>A0ABN8MNK9</accession>
<protein>
    <recommendedName>
        <fullName evidence="10">G-protein coupled receptors family 1 profile domain-containing protein</fullName>
    </recommendedName>
</protein>
<feature type="transmembrane region" description="Helical" evidence="9">
    <location>
        <begin position="598"/>
        <end position="620"/>
    </location>
</feature>
<dbReference type="InterPro" id="IPR017452">
    <property type="entry name" value="GPCR_Rhodpsn_7TM"/>
</dbReference>
<keyword evidence="4 9" id="KW-1133">Transmembrane helix</keyword>
<feature type="domain" description="G-protein coupled receptors family 1 profile" evidence="10">
    <location>
        <begin position="19"/>
        <end position="254"/>
    </location>
</feature>
<gene>
    <name evidence="11" type="ORF">PEVE_00039075</name>
</gene>
<comment type="subcellular location">
    <subcellularLocation>
        <location evidence="1">Cell membrane</location>
        <topology evidence="1">Multi-pass membrane protein</topology>
    </subcellularLocation>
</comment>